<dbReference type="PANTHER" id="PTHR13943">
    <property type="entry name" value="HRAS-LIKE SUPPRESSOR - RELATED"/>
    <property type="match status" value="1"/>
</dbReference>
<dbReference type="Pfam" id="PF04970">
    <property type="entry name" value="LRAT"/>
    <property type="match status" value="1"/>
</dbReference>
<feature type="transmembrane region" description="Helical" evidence="4">
    <location>
        <begin position="156"/>
        <end position="173"/>
    </location>
</feature>
<keyword evidence="9" id="KW-1185">Reference proteome</keyword>
<evidence type="ECO:0000313" key="9">
    <source>
        <dbReference type="Proteomes" id="UP000255139"/>
    </source>
</evidence>
<dbReference type="GO" id="GO:0005737">
    <property type="term" value="C:cytoplasm"/>
    <property type="evidence" value="ECO:0007669"/>
    <property type="project" value="TreeGrafter"/>
</dbReference>
<dbReference type="EMBL" id="JRPD02000006">
    <property type="protein sequence ID" value="TLE00598.1"/>
    <property type="molecule type" value="Genomic_DNA"/>
</dbReference>
<dbReference type="AlphaFoldDB" id="A0A377PSK3"/>
<dbReference type="GO" id="GO:0004623">
    <property type="term" value="F:phospholipase A2 activity"/>
    <property type="evidence" value="ECO:0007669"/>
    <property type="project" value="TreeGrafter"/>
</dbReference>
<keyword evidence="3" id="KW-0443">Lipid metabolism</keyword>
<dbReference type="InterPro" id="IPR007053">
    <property type="entry name" value="LRAT_dom"/>
</dbReference>
<dbReference type="Gene3D" id="3.90.1720.10">
    <property type="entry name" value="endopeptidase domain like (from Nostoc punctiforme)"/>
    <property type="match status" value="1"/>
</dbReference>
<dbReference type="InterPro" id="IPR051496">
    <property type="entry name" value="H-rev107_PLA/AT"/>
</dbReference>
<accession>A0A377PSK3</accession>
<evidence type="ECO:0000259" key="5">
    <source>
        <dbReference type="PROSITE" id="PS51934"/>
    </source>
</evidence>
<name>A0A377PSK3_9HELI</name>
<proteinExistence type="predicted"/>
<dbReference type="EMBL" id="UGJE01000002">
    <property type="protein sequence ID" value="STQ85615.1"/>
    <property type="molecule type" value="Genomic_DNA"/>
</dbReference>
<dbReference type="GO" id="GO:0016410">
    <property type="term" value="F:N-acyltransferase activity"/>
    <property type="evidence" value="ECO:0007669"/>
    <property type="project" value="TreeGrafter"/>
</dbReference>
<keyword evidence="4" id="KW-0812">Transmembrane</keyword>
<dbReference type="PANTHER" id="PTHR13943:SF77">
    <property type="entry name" value="LRAT DOMAIN-CONTAINING PROTEIN"/>
    <property type="match status" value="1"/>
</dbReference>
<feature type="domain" description="LRAT" evidence="5">
    <location>
        <begin position="45"/>
        <end position="155"/>
    </location>
</feature>
<dbReference type="GO" id="GO:0070292">
    <property type="term" value="P:N-acylphosphatidylethanolamine metabolic process"/>
    <property type="evidence" value="ECO:0007669"/>
    <property type="project" value="TreeGrafter"/>
</dbReference>
<dbReference type="Proteomes" id="UP000255139">
    <property type="component" value="Unassembled WGS sequence"/>
</dbReference>
<keyword evidence="4" id="KW-1133">Transmembrane helix</keyword>
<dbReference type="RefSeq" id="WP_052090014.1">
    <property type="nucleotide sequence ID" value="NZ_FZML01000002.1"/>
</dbReference>
<evidence type="ECO:0000256" key="1">
    <source>
        <dbReference type="ARBA" id="ARBA00022679"/>
    </source>
</evidence>
<organism evidence="6 9">
    <name type="scientific">Helicobacter muridarum</name>
    <dbReference type="NCBI Taxonomy" id="216"/>
    <lineage>
        <taxon>Bacteria</taxon>
        <taxon>Pseudomonadati</taxon>
        <taxon>Campylobacterota</taxon>
        <taxon>Epsilonproteobacteria</taxon>
        <taxon>Campylobacterales</taxon>
        <taxon>Helicobacteraceae</taxon>
        <taxon>Helicobacter</taxon>
    </lineage>
</organism>
<evidence type="ECO:0000313" key="7">
    <source>
        <dbReference type="EMBL" id="TLE00598.1"/>
    </source>
</evidence>
<sequence length="176" mass="19852">MALPWIVAGGAALIVGALGAKKTYEWHMETDSKEKIEDKVLEGCHLVVDKGLYKHHGIYAGEGKVIHYAGFTECDNILGDVLALGQKSCICETSLEVFMQENKCEIRYHKNSPFEAKEIVQRARDRLGEDKYNLIFNNCEHFVNWCIYDKEFSTQVMGWGAAAFIVIGIFVASREK</sequence>
<reference evidence="6 9" key="2">
    <citation type="submission" date="2018-06" db="EMBL/GenBank/DDBJ databases">
        <authorList>
            <consortium name="Pathogen Informatics"/>
            <person name="Doyle S."/>
        </authorList>
    </citation>
    <scope>NUCLEOTIDE SEQUENCE [LARGE SCALE GENOMIC DNA]</scope>
    <source>
        <strain evidence="6 9">NCTC12714</strain>
    </source>
</reference>
<evidence type="ECO:0000313" key="8">
    <source>
        <dbReference type="Proteomes" id="UP000029922"/>
    </source>
</evidence>
<evidence type="ECO:0000256" key="4">
    <source>
        <dbReference type="SAM" id="Phobius"/>
    </source>
</evidence>
<dbReference type="OrthoDB" id="9812095at2"/>
<gene>
    <name evidence="7" type="ORF">LS73_004105</name>
    <name evidence="6" type="ORF">NCTC12714_00401</name>
</gene>
<protein>
    <submittedName>
        <fullName evidence="6">NC domain</fullName>
    </submittedName>
</protein>
<reference evidence="7 8" key="1">
    <citation type="journal article" date="2014" name="Genome Announc.">
        <title>Draft genome sequences of eight enterohepatic helicobacter species isolated from both laboratory and wild rodents.</title>
        <authorList>
            <person name="Sheh A."/>
            <person name="Shen Z."/>
            <person name="Fox J.G."/>
        </authorList>
    </citation>
    <scope>NUCLEOTIDE SEQUENCE [LARGE SCALE GENOMIC DNA]</scope>
    <source>
        <strain evidence="7 8">ST1</strain>
    </source>
</reference>
<dbReference type="Proteomes" id="UP000029922">
    <property type="component" value="Unassembled WGS sequence"/>
</dbReference>
<dbReference type="PROSITE" id="PS51934">
    <property type="entry name" value="LRAT"/>
    <property type="match status" value="1"/>
</dbReference>
<keyword evidence="2" id="KW-0378">Hydrolase</keyword>
<keyword evidence="1" id="KW-0808">Transferase</keyword>
<evidence type="ECO:0000313" key="6">
    <source>
        <dbReference type="EMBL" id="STQ85615.1"/>
    </source>
</evidence>
<dbReference type="GO" id="GO:0008970">
    <property type="term" value="F:phospholipase A1 activity"/>
    <property type="evidence" value="ECO:0007669"/>
    <property type="project" value="TreeGrafter"/>
</dbReference>
<evidence type="ECO:0000256" key="3">
    <source>
        <dbReference type="ARBA" id="ARBA00023098"/>
    </source>
</evidence>
<evidence type="ECO:0000256" key="2">
    <source>
        <dbReference type="ARBA" id="ARBA00022801"/>
    </source>
</evidence>
<keyword evidence="4" id="KW-0472">Membrane</keyword>